<evidence type="ECO:0000256" key="2">
    <source>
        <dbReference type="ARBA" id="ARBA00010687"/>
    </source>
</evidence>
<comment type="similarity">
    <text evidence="2">Belongs to the glycosyl hydrolase 53 family.</text>
</comment>
<dbReference type="EMBL" id="CAJNOU010002021">
    <property type="protein sequence ID" value="CAF1281503.1"/>
    <property type="molecule type" value="Genomic_DNA"/>
</dbReference>
<dbReference type="SUPFAM" id="SSF51445">
    <property type="entry name" value="(Trans)glycosidases"/>
    <property type="match status" value="1"/>
</dbReference>
<dbReference type="Pfam" id="PF07745">
    <property type="entry name" value="Glyco_hydro_53"/>
    <property type="match status" value="1"/>
</dbReference>
<keyword evidence="4" id="KW-0378">Hydrolase</keyword>
<accession>A0A815CAS1</accession>
<proteinExistence type="inferred from homology"/>
<dbReference type="EMBL" id="CAJOBE010004042">
    <property type="protein sequence ID" value="CAF3913377.1"/>
    <property type="molecule type" value="Genomic_DNA"/>
</dbReference>
<dbReference type="PANTHER" id="PTHR34983">
    <property type="entry name" value="ARABINOGALACTAN ENDO-BETA-1,4-GALACTANASE A"/>
    <property type="match status" value="1"/>
</dbReference>
<comment type="caution">
    <text evidence="6">The sequence shown here is derived from an EMBL/GenBank/DDBJ whole genome shotgun (WGS) entry which is preliminary data.</text>
</comment>
<dbReference type="Proteomes" id="UP000663874">
    <property type="component" value="Unassembled WGS sequence"/>
</dbReference>
<evidence type="ECO:0000313" key="8">
    <source>
        <dbReference type="Proteomes" id="UP000663889"/>
    </source>
</evidence>
<evidence type="ECO:0000256" key="4">
    <source>
        <dbReference type="ARBA" id="ARBA00022801"/>
    </source>
</evidence>
<evidence type="ECO:0000313" key="6">
    <source>
        <dbReference type="EMBL" id="CAF1281503.1"/>
    </source>
</evidence>
<dbReference type="PANTHER" id="PTHR34983:SF1">
    <property type="entry name" value="ARABINOGALACTAN ENDO-BETA-1,4-GALACTANASE A"/>
    <property type="match status" value="1"/>
</dbReference>
<protein>
    <recommendedName>
        <fullName evidence="3">arabinogalactan endo-beta-1,4-galactanase</fullName>
        <ecNumber evidence="3">3.2.1.89</ecNumber>
    </recommendedName>
</protein>
<dbReference type="EC" id="3.2.1.89" evidence="3"/>
<sequence>MQTKPNQWINMTFEQLKQQLYKYTRDTIKSFARQETIPDYVQIGNEVSAGILWPDGNWSDWKKLGSLLRAASKGVRDATQQSKIVVHITHIDTWSTTKWLLDRIVFEENVDFDIIGESYYPFWDGSLDDVRNSLHQMVKLYQKPIIIAETAFPWTHEDPSKRSVKNTTGFDSGPDGQTQLFVLNFKTFTNAGTPPTD</sequence>
<dbReference type="Gene3D" id="3.20.20.80">
    <property type="entry name" value="Glycosidases"/>
    <property type="match status" value="1"/>
</dbReference>
<evidence type="ECO:0000256" key="5">
    <source>
        <dbReference type="ARBA" id="ARBA00023295"/>
    </source>
</evidence>
<organism evidence="6 8">
    <name type="scientific">Rotaria sordida</name>
    <dbReference type="NCBI Taxonomy" id="392033"/>
    <lineage>
        <taxon>Eukaryota</taxon>
        <taxon>Metazoa</taxon>
        <taxon>Spiralia</taxon>
        <taxon>Gnathifera</taxon>
        <taxon>Rotifera</taxon>
        <taxon>Eurotatoria</taxon>
        <taxon>Bdelloidea</taxon>
        <taxon>Philodinida</taxon>
        <taxon>Philodinidae</taxon>
        <taxon>Rotaria</taxon>
    </lineage>
</organism>
<dbReference type="Proteomes" id="UP000663889">
    <property type="component" value="Unassembled WGS sequence"/>
</dbReference>
<reference evidence="6" key="1">
    <citation type="submission" date="2021-02" db="EMBL/GenBank/DDBJ databases">
        <authorList>
            <person name="Nowell W R."/>
        </authorList>
    </citation>
    <scope>NUCLEOTIDE SEQUENCE</scope>
</reference>
<dbReference type="AlphaFoldDB" id="A0A815CAS1"/>
<dbReference type="GO" id="GO:0031218">
    <property type="term" value="F:arabinogalactan endo-1,4-beta-galactosidase activity"/>
    <property type="evidence" value="ECO:0007669"/>
    <property type="project" value="UniProtKB-EC"/>
</dbReference>
<dbReference type="GO" id="GO:0045490">
    <property type="term" value="P:pectin catabolic process"/>
    <property type="evidence" value="ECO:0007669"/>
    <property type="project" value="TreeGrafter"/>
</dbReference>
<dbReference type="InterPro" id="IPR017853">
    <property type="entry name" value="GH"/>
</dbReference>
<gene>
    <name evidence="7" type="ORF">FNK824_LOCUS21215</name>
    <name evidence="6" type="ORF">SEV965_LOCUS25279</name>
</gene>
<dbReference type="InterPro" id="IPR011683">
    <property type="entry name" value="Glyco_hydro_53"/>
</dbReference>
<keyword evidence="5" id="KW-0326">Glycosidase</keyword>
<evidence type="ECO:0000256" key="1">
    <source>
        <dbReference type="ARBA" id="ARBA00001695"/>
    </source>
</evidence>
<comment type="catalytic activity">
    <reaction evidence="1">
        <text>The enzyme specifically hydrolyzes (1-&gt;4)-beta-D-galactosidic linkages in type I arabinogalactans.</text>
        <dbReference type="EC" id="3.2.1.89"/>
    </reaction>
</comment>
<evidence type="ECO:0000256" key="3">
    <source>
        <dbReference type="ARBA" id="ARBA00012556"/>
    </source>
</evidence>
<name>A0A815CAS1_9BILA</name>
<dbReference type="GO" id="GO:0015926">
    <property type="term" value="F:glucosidase activity"/>
    <property type="evidence" value="ECO:0007669"/>
    <property type="project" value="InterPro"/>
</dbReference>
<evidence type="ECO:0000313" key="7">
    <source>
        <dbReference type="EMBL" id="CAF3913377.1"/>
    </source>
</evidence>